<dbReference type="Pfam" id="PF19577">
    <property type="entry name" value="DcaP"/>
    <property type="match status" value="1"/>
</dbReference>
<feature type="signal peptide" evidence="1">
    <location>
        <begin position="1"/>
        <end position="24"/>
    </location>
</feature>
<reference evidence="2 3" key="1">
    <citation type="submission" date="2021-12" db="EMBL/GenBank/DDBJ databases">
        <title>Discovery of the Pendulisporaceae a myxobacterial family with distinct sporulation behavior and unique specialized metabolism.</title>
        <authorList>
            <person name="Garcia R."/>
            <person name="Popoff A."/>
            <person name="Bader C.D."/>
            <person name="Loehr J."/>
            <person name="Walesch S."/>
            <person name="Walt C."/>
            <person name="Boldt J."/>
            <person name="Bunk B."/>
            <person name="Haeckl F.J.F.P.J."/>
            <person name="Gunesch A.P."/>
            <person name="Birkelbach J."/>
            <person name="Nuebel U."/>
            <person name="Pietschmann T."/>
            <person name="Bach T."/>
            <person name="Mueller R."/>
        </authorList>
    </citation>
    <scope>NUCLEOTIDE SEQUENCE [LARGE SCALE GENOMIC DNA]</scope>
    <source>
        <strain evidence="2 3">MSr12523</strain>
    </source>
</reference>
<dbReference type="Proteomes" id="UP001379533">
    <property type="component" value="Chromosome"/>
</dbReference>
<sequence>MKLRRTAARLVMIAAVSVSAPAAADEELPPGTFRIPGTTTRLTLSGFARLDVTYDFKSRNPFVTGEDFGTTTSRLPLNSSAEGQKTGQLYMTARTSRLGISTMTDTGWAEIGSRIEADFWSGNLLSSQTFTNSVLFRLRHAYGTLSGRYGTLLVGQTWTTFLDLVAFPDTVDWIGPGSTAAIRQPMIRYVIPLPARSSLALAIENAPGTDQNGITDGPGTKQPFTRKVQRIPDVIGRFSMAGDWGTASVGAVATQYRDAGAPNADSYSKYGWGVSAAAALKIFDDTFRTTVAGGRGIGRYIVAAGTTGQGATNTGDSFVLWNAFAYHVNYTHVWNPQLRSNVIWSQTLMANNGASTAAAPYEPTVDPATGTLIDPFVNQRIEELFLNTFLTLTKQVEFGLEYAFSQRHTFGSVTAPSRIGTMHRITTTALFSLF</sequence>
<keyword evidence="3" id="KW-1185">Reference proteome</keyword>
<dbReference type="EMBL" id="CP089982">
    <property type="protein sequence ID" value="WXA98612.1"/>
    <property type="molecule type" value="Genomic_DNA"/>
</dbReference>
<accession>A0ABZ2KIV3</accession>
<protein>
    <submittedName>
        <fullName evidence="2">Porin</fullName>
    </submittedName>
</protein>
<name>A0ABZ2KIV3_9BACT</name>
<dbReference type="InterPro" id="IPR023614">
    <property type="entry name" value="Porin_dom_sf"/>
</dbReference>
<dbReference type="InterPro" id="IPR045748">
    <property type="entry name" value="DcaP"/>
</dbReference>
<keyword evidence="1" id="KW-0732">Signal</keyword>
<evidence type="ECO:0000313" key="3">
    <source>
        <dbReference type="Proteomes" id="UP001379533"/>
    </source>
</evidence>
<evidence type="ECO:0000313" key="2">
    <source>
        <dbReference type="EMBL" id="WXA98612.1"/>
    </source>
</evidence>
<organism evidence="2 3">
    <name type="scientific">Pendulispora brunnea</name>
    <dbReference type="NCBI Taxonomy" id="2905690"/>
    <lineage>
        <taxon>Bacteria</taxon>
        <taxon>Pseudomonadati</taxon>
        <taxon>Myxococcota</taxon>
        <taxon>Myxococcia</taxon>
        <taxon>Myxococcales</taxon>
        <taxon>Sorangiineae</taxon>
        <taxon>Pendulisporaceae</taxon>
        <taxon>Pendulispora</taxon>
    </lineage>
</organism>
<proteinExistence type="predicted"/>
<dbReference type="RefSeq" id="WP_394849227.1">
    <property type="nucleotide sequence ID" value="NZ_CP089982.1"/>
</dbReference>
<dbReference type="SUPFAM" id="SSF56935">
    <property type="entry name" value="Porins"/>
    <property type="match status" value="1"/>
</dbReference>
<gene>
    <name evidence="2" type="ORF">LZC95_17485</name>
</gene>
<evidence type="ECO:0000256" key="1">
    <source>
        <dbReference type="SAM" id="SignalP"/>
    </source>
</evidence>
<dbReference type="Gene3D" id="2.40.160.10">
    <property type="entry name" value="Porin"/>
    <property type="match status" value="1"/>
</dbReference>
<feature type="chain" id="PRO_5045152566" evidence="1">
    <location>
        <begin position="25"/>
        <end position="434"/>
    </location>
</feature>